<reference evidence="1" key="1">
    <citation type="submission" date="2022-12" db="EMBL/GenBank/DDBJ databases">
        <authorList>
            <person name="Wang J."/>
        </authorList>
    </citation>
    <scope>NUCLEOTIDE SEQUENCE</scope>
    <source>
        <strain evidence="1">HY-42-06</strain>
    </source>
</reference>
<comment type="caution">
    <text evidence="1">The sequence shown here is derived from an EMBL/GenBank/DDBJ whole genome shotgun (WGS) entry which is preliminary data.</text>
</comment>
<evidence type="ECO:0000313" key="1">
    <source>
        <dbReference type="EMBL" id="MCY6370111.1"/>
    </source>
</evidence>
<protein>
    <submittedName>
        <fullName evidence="1">Uncharacterized protein</fullName>
    </submittedName>
</protein>
<dbReference type="EMBL" id="JAPQES010000001">
    <property type="protein sequence ID" value="MCY6370111.1"/>
    <property type="molecule type" value="Genomic_DNA"/>
</dbReference>
<name>A0ABT4CPW2_9CLOT</name>
<sequence length="13" mass="1520">MSVSVRKMSRIIL</sequence>
<keyword evidence="2" id="KW-1185">Reference proteome</keyword>
<proteinExistence type="predicted"/>
<gene>
    <name evidence="1" type="ORF">OXH55_05650</name>
</gene>
<evidence type="ECO:0000313" key="2">
    <source>
        <dbReference type="Proteomes" id="UP001079657"/>
    </source>
</evidence>
<accession>A0ABT4CPW2</accession>
<organism evidence="1 2">
    <name type="scientific">Clostridium ganghwense</name>
    <dbReference type="NCBI Taxonomy" id="312089"/>
    <lineage>
        <taxon>Bacteria</taxon>
        <taxon>Bacillati</taxon>
        <taxon>Bacillota</taxon>
        <taxon>Clostridia</taxon>
        <taxon>Eubacteriales</taxon>
        <taxon>Clostridiaceae</taxon>
        <taxon>Clostridium</taxon>
    </lineage>
</organism>
<dbReference type="Proteomes" id="UP001079657">
    <property type="component" value="Unassembled WGS sequence"/>
</dbReference>